<comment type="caution">
    <text evidence="1">The sequence shown here is derived from an EMBL/GenBank/DDBJ whole genome shotgun (WGS) entry which is preliminary data.</text>
</comment>
<gene>
    <name evidence="1" type="ORF">BV22DRAFT_995230</name>
</gene>
<evidence type="ECO:0000313" key="2">
    <source>
        <dbReference type="Proteomes" id="UP000790709"/>
    </source>
</evidence>
<feature type="non-terminal residue" evidence="1">
    <location>
        <position position="1"/>
    </location>
</feature>
<keyword evidence="2" id="KW-1185">Reference proteome</keyword>
<evidence type="ECO:0000313" key="1">
    <source>
        <dbReference type="EMBL" id="KAH7920042.1"/>
    </source>
</evidence>
<organism evidence="1 2">
    <name type="scientific">Leucogyrophana mollusca</name>
    <dbReference type="NCBI Taxonomy" id="85980"/>
    <lineage>
        <taxon>Eukaryota</taxon>
        <taxon>Fungi</taxon>
        <taxon>Dikarya</taxon>
        <taxon>Basidiomycota</taxon>
        <taxon>Agaricomycotina</taxon>
        <taxon>Agaricomycetes</taxon>
        <taxon>Agaricomycetidae</taxon>
        <taxon>Boletales</taxon>
        <taxon>Boletales incertae sedis</taxon>
        <taxon>Leucogyrophana</taxon>
    </lineage>
</organism>
<dbReference type="EMBL" id="MU266609">
    <property type="protein sequence ID" value="KAH7920042.1"/>
    <property type="molecule type" value="Genomic_DNA"/>
</dbReference>
<protein>
    <submittedName>
        <fullName evidence="1">Uncharacterized protein</fullName>
    </submittedName>
</protein>
<proteinExistence type="predicted"/>
<reference evidence="1" key="1">
    <citation type="journal article" date="2021" name="New Phytol.">
        <title>Evolutionary innovations through gain and loss of genes in the ectomycorrhizal Boletales.</title>
        <authorList>
            <person name="Wu G."/>
            <person name="Miyauchi S."/>
            <person name="Morin E."/>
            <person name="Kuo A."/>
            <person name="Drula E."/>
            <person name="Varga T."/>
            <person name="Kohler A."/>
            <person name="Feng B."/>
            <person name="Cao Y."/>
            <person name="Lipzen A."/>
            <person name="Daum C."/>
            <person name="Hundley H."/>
            <person name="Pangilinan J."/>
            <person name="Johnson J."/>
            <person name="Barry K."/>
            <person name="LaButti K."/>
            <person name="Ng V."/>
            <person name="Ahrendt S."/>
            <person name="Min B."/>
            <person name="Choi I.G."/>
            <person name="Park H."/>
            <person name="Plett J.M."/>
            <person name="Magnuson J."/>
            <person name="Spatafora J.W."/>
            <person name="Nagy L.G."/>
            <person name="Henrissat B."/>
            <person name="Grigoriev I.V."/>
            <person name="Yang Z.L."/>
            <person name="Xu J."/>
            <person name="Martin F.M."/>
        </authorList>
    </citation>
    <scope>NUCLEOTIDE SEQUENCE</scope>
    <source>
        <strain evidence="1">KUC20120723A-06</strain>
    </source>
</reference>
<feature type="non-terminal residue" evidence="1">
    <location>
        <position position="160"/>
    </location>
</feature>
<sequence length="160" mass="17886">RVMEYFARFDADIVYVKGKANILADALSRYFENDTPEDRCPPHEVASADARLDPEGDSHTTRRASRCLCEKVEPHQVEAAKMAAHTEAGREETSLSQDDDNPTLLESAGDGLPLRQHVEKTDNFLCDMCTGYVGDHIFSKIMEKPGEHPAFTLCEGYLHT</sequence>
<accession>A0ACB8B5M0</accession>
<name>A0ACB8B5M0_9AGAM</name>
<dbReference type="Proteomes" id="UP000790709">
    <property type="component" value="Unassembled WGS sequence"/>
</dbReference>